<feature type="region of interest" description="Disordered" evidence="1">
    <location>
        <begin position="146"/>
        <end position="167"/>
    </location>
</feature>
<dbReference type="GO" id="GO:0005815">
    <property type="term" value="C:microtubule organizing center"/>
    <property type="evidence" value="ECO:0007669"/>
    <property type="project" value="TreeGrafter"/>
</dbReference>
<gene>
    <name evidence="2" type="ORF">WJX73_003181</name>
</gene>
<dbReference type="PANTHER" id="PTHR21574:SF0">
    <property type="entry name" value="CENTROSOMAL PROTEIN OF 120 KDA"/>
    <property type="match status" value="1"/>
</dbReference>
<sequence>MGAADRAGGGLEELILTGEVIATSWHDEKHVGTIYVPLRPHMQPATGPCTFAIHAPGHCEASPNSIAPKIGSVQLTVAVQDLGPTTAAQSPLAEGGLTMDTRLPQHIAAPAGPACLPPGQMSEAADTPCEGMVFPAQAHGQVHAPERGTPGADDVSACSRKQQARDKLAMRTQYRRRMEVLQREWHMREQKRTTEIARLQSQLTAQCTRAREVLVKAEERERRVAAVEAAQQARQQAMEATHAHCIADAQATLRRLQEDCSHAIAQAHTQSEASQQGEASAAAKQAAAEEAAKELKDQLRSTQTELKKARAQVQKLQEQQQQPEGPCKPRPAAAKSKRVHQQSLTRHVRQAKAEQVRPVTVNA</sequence>
<feature type="compositionally biased region" description="Basic and acidic residues" evidence="1">
    <location>
        <begin position="290"/>
        <end position="299"/>
    </location>
</feature>
<proteinExistence type="predicted"/>
<feature type="compositionally biased region" description="Low complexity" evidence="1">
    <location>
        <begin position="312"/>
        <end position="322"/>
    </location>
</feature>
<dbReference type="AlphaFoldDB" id="A0AAW1PIY6"/>
<dbReference type="GO" id="GO:0010564">
    <property type="term" value="P:regulation of cell cycle process"/>
    <property type="evidence" value="ECO:0007669"/>
    <property type="project" value="TreeGrafter"/>
</dbReference>
<name>A0AAW1PIY6_9CHLO</name>
<feature type="compositionally biased region" description="Basic residues" evidence="1">
    <location>
        <begin position="335"/>
        <end position="350"/>
    </location>
</feature>
<dbReference type="PANTHER" id="PTHR21574">
    <property type="entry name" value="CENTROSOMAL PROTEIN OF 120 KDA"/>
    <property type="match status" value="1"/>
</dbReference>
<evidence type="ECO:0000313" key="2">
    <source>
        <dbReference type="EMBL" id="KAK9813506.1"/>
    </source>
</evidence>
<organism evidence="2 3">
    <name type="scientific">Symbiochloris irregularis</name>
    <dbReference type="NCBI Taxonomy" id="706552"/>
    <lineage>
        <taxon>Eukaryota</taxon>
        <taxon>Viridiplantae</taxon>
        <taxon>Chlorophyta</taxon>
        <taxon>core chlorophytes</taxon>
        <taxon>Trebouxiophyceae</taxon>
        <taxon>Trebouxiales</taxon>
        <taxon>Trebouxiaceae</taxon>
        <taxon>Symbiochloris</taxon>
    </lineage>
</organism>
<protein>
    <submittedName>
        <fullName evidence="2">Uncharacterized protein</fullName>
    </submittedName>
</protein>
<accession>A0AAW1PIY6</accession>
<keyword evidence="3" id="KW-1185">Reference proteome</keyword>
<dbReference type="EMBL" id="JALJOQ010000004">
    <property type="protein sequence ID" value="KAK9813506.1"/>
    <property type="molecule type" value="Genomic_DNA"/>
</dbReference>
<reference evidence="2 3" key="1">
    <citation type="journal article" date="2024" name="Nat. Commun.">
        <title>Phylogenomics reveals the evolutionary origins of lichenization in chlorophyte algae.</title>
        <authorList>
            <person name="Puginier C."/>
            <person name="Libourel C."/>
            <person name="Otte J."/>
            <person name="Skaloud P."/>
            <person name="Haon M."/>
            <person name="Grisel S."/>
            <person name="Petersen M."/>
            <person name="Berrin J.G."/>
            <person name="Delaux P.M."/>
            <person name="Dal Grande F."/>
            <person name="Keller J."/>
        </authorList>
    </citation>
    <scope>NUCLEOTIDE SEQUENCE [LARGE SCALE GENOMIC DNA]</scope>
    <source>
        <strain evidence="2 3">SAG 2036</strain>
    </source>
</reference>
<feature type="region of interest" description="Disordered" evidence="1">
    <location>
        <begin position="267"/>
        <end position="363"/>
    </location>
</feature>
<dbReference type="InterPro" id="IPR039893">
    <property type="entry name" value="CEP120-like"/>
</dbReference>
<evidence type="ECO:0000256" key="1">
    <source>
        <dbReference type="SAM" id="MobiDB-lite"/>
    </source>
</evidence>
<evidence type="ECO:0000313" key="3">
    <source>
        <dbReference type="Proteomes" id="UP001465755"/>
    </source>
</evidence>
<comment type="caution">
    <text evidence="2">The sequence shown here is derived from an EMBL/GenBank/DDBJ whole genome shotgun (WGS) entry which is preliminary data.</text>
</comment>
<feature type="compositionally biased region" description="Low complexity" evidence="1">
    <location>
        <begin position="270"/>
        <end position="289"/>
    </location>
</feature>
<dbReference type="Proteomes" id="UP001465755">
    <property type="component" value="Unassembled WGS sequence"/>
</dbReference>